<dbReference type="Proteomes" id="UP000598971">
    <property type="component" value="Unassembled WGS sequence"/>
</dbReference>
<evidence type="ECO:0000313" key="2">
    <source>
        <dbReference type="Proteomes" id="UP000598971"/>
    </source>
</evidence>
<reference evidence="1" key="1">
    <citation type="submission" date="2019-10" db="EMBL/GenBank/DDBJ databases">
        <title>Draft genome sequence of Panacibacter sp. KCS-6.</title>
        <authorList>
            <person name="Yim K.J."/>
        </authorList>
    </citation>
    <scope>NUCLEOTIDE SEQUENCE</scope>
    <source>
        <strain evidence="1">KCS-6</strain>
    </source>
</reference>
<name>A0A8J8JSQ7_9BACT</name>
<sequence length="164" mass="18435">MKTIQIYVHGENNREPKLVEVSEEASVKDVINKYQHEFPNSGNPEDVEFFVEDEEEQRPKEEIGEKGGIKKKVHIHCHRCKKVSVSVEYNGQTITQYVPPSTTAKKILKQAAKKFNISEVDAADLLLKLGDGTVLQPSDHIGSFVAFPECNINLFLTANKQIQG</sequence>
<evidence type="ECO:0008006" key="3">
    <source>
        <dbReference type="Google" id="ProtNLM"/>
    </source>
</evidence>
<proteinExistence type="predicted"/>
<comment type="caution">
    <text evidence="1">The sequence shown here is derived from an EMBL/GenBank/DDBJ whole genome shotgun (WGS) entry which is preliminary data.</text>
</comment>
<organism evidence="1 2">
    <name type="scientific">Limnovirga soli</name>
    <dbReference type="NCBI Taxonomy" id="2656915"/>
    <lineage>
        <taxon>Bacteria</taxon>
        <taxon>Pseudomonadati</taxon>
        <taxon>Bacteroidota</taxon>
        <taxon>Chitinophagia</taxon>
        <taxon>Chitinophagales</taxon>
        <taxon>Chitinophagaceae</taxon>
        <taxon>Limnovirga</taxon>
    </lineage>
</organism>
<dbReference type="AlphaFoldDB" id="A0A8J8JSQ7"/>
<evidence type="ECO:0000313" key="1">
    <source>
        <dbReference type="EMBL" id="NNV53854.1"/>
    </source>
</evidence>
<dbReference type="EMBL" id="WHPF01000001">
    <property type="protein sequence ID" value="NNV53854.1"/>
    <property type="molecule type" value="Genomic_DNA"/>
</dbReference>
<gene>
    <name evidence="1" type="ORF">GD597_00190</name>
</gene>
<keyword evidence="2" id="KW-1185">Reference proteome</keyword>
<dbReference type="RefSeq" id="WP_171605771.1">
    <property type="nucleotide sequence ID" value="NZ_WHPF01000001.1"/>
</dbReference>
<accession>A0A8J8JSQ7</accession>
<protein>
    <recommendedName>
        <fullName evidence="3">Ubiquitin-like domain-containing protein</fullName>
    </recommendedName>
</protein>